<dbReference type="EMBL" id="DF839635">
    <property type="protein sequence ID" value="GAT44263.1"/>
    <property type="molecule type" value="Genomic_DNA"/>
</dbReference>
<dbReference type="Proteomes" id="UP000815677">
    <property type="component" value="Unassembled WGS sequence"/>
</dbReference>
<feature type="region of interest" description="Disordered" evidence="1">
    <location>
        <begin position="88"/>
        <end position="112"/>
    </location>
</feature>
<evidence type="ECO:0000256" key="1">
    <source>
        <dbReference type="SAM" id="MobiDB-lite"/>
    </source>
</evidence>
<name>A0ABQ0KZB7_MYCCL</name>
<proteinExistence type="predicted"/>
<evidence type="ECO:0000313" key="2">
    <source>
        <dbReference type="EMBL" id="GAT44263.1"/>
    </source>
</evidence>
<organism evidence="2 3">
    <name type="scientific">Mycena chlorophos</name>
    <name type="common">Agaric fungus</name>
    <name type="synonym">Agaricus chlorophos</name>
    <dbReference type="NCBI Taxonomy" id="658473"/>
    <lineage>
        <taxon>Eukaryota</taxon>
        <taxon>Fungi</taxon>
        <taxon>Dikarya</taxon>
        <taxon>Basidiomycota</taxon>
        <taxon>Agaricomycotina</taxon>
        <taxon>Agaricomycetes</taxon>
        <taxon>Agaricomycetidae</taxon>
        <taxon>Agaricales</taxon>
        <taxon>Marasmiineae</taxon>
        <taxon>Mycenaceae</taxon>
        <taxon>Mycena</taxon>
    </lineage>
</organism>
<sequence>HAYGLGNADFAFMPATIGTGKRGGAASGRYSGAVAMPIPEPFVSSSNIASTSAPALAPRTSQGMNEIPTAELALALYQRVHNSAGNGIEGVRRAPSTGEGTAPPVYTQAAAM</sequence>
<protein>
    <submittedName>
        <fullName evidence="2">Uncharacterized protein</fullName>
    </submittedName>
</protein>
<gene>
    <name evidence="2" type="ORF">MCHLO_01901</name>
</gene>
<reference evidence="2" key="1">
    <citation type="submission" date="2014-09" db="EMBL/GenBank/DDBJ databases">
        <title>Genome sequence of the luminous mushroom Mycena chlorophos for searching fungal bioluminescence genes.</title>
        <authorList>
            <person name="Tanaka Y."/>
            <person name="Kasuga D."/>
            <person name="Oba Y."/>
            <person name="Hase S."/>
            <person name="Sato K."/>
            <person name="Oba Y."/>
            <person name="Sakakibara Y."/>
        </authorList>
    </citation>
    <scope>NUCLEOTIDE SEQUENCE</scope>
</reference>
<keyword evidence="3" id="KW-1185">Reference proteome</keyword>
<evidence type="ECO:0000313" key="3">
    <source>
        <dbReference type="Proteomes" id="UP000815677"/>
    </source>
</evidence>
<accession>A0ABQ0KZB7</accession>
<feature type="non-terminal residue" evidence="2">
    <location>
        <position position="1"/>
    </location>
</feature>